<keyword evidence="13" id="KW-1185">Reference proteome</keyword>
<reference evidence="12" key="1">
    <citation type="submission" date="2024-01" db="EMBL/GenBank/DDBJ databases">
        <title>Bank of Algae and Cyanobacteria of the Azores (BACA) strain genomes.</title>
        <authorList>
            <person name="Luz R."/>
            <person name="Cordeiro R."/>
            <person name="Fonseca A."/>
            <person name="Goncalves V."/>
        </authorList>
    </citation>
    <scope>NUCLEOTIDE SEQUENCE</scope>
    <source>
        <strain evidence="12">BACA0141</strain>
    </source>
</reference>
<dbReference type="Gene3D" id="2.40.50.100">
    <property type="match status" value="1"/>
</dbReference>
<name>A0AAW9Q6C6_9CYAN</name>
<feature type="domain" description="ABC transporter" evidence="11">
    <location>
        <begin position="41"/>
        <end position="271"/>
    </location>
</feature>
<dbReference type="Pfam" id="PF08402">
    <property type="entry name" value="TOBE_2"/>
    <property type="match status" value="1"/>
</dbReference>
<dbReference type="Gene3D" id="2.40.50.140">
    <property type="entry name" value="Nucleic acid-binding proteins"/>
    <property type="match status" value="1"/>
</dbReference>
<evidence type="ECO:0000256" key="3">
    <source>
        <dbReference type="ARBA" id="ARBA00022475"/>
    </source>
</evidence>
<keyword evidence="5" id="KW-0547">Nucleotide-binding</keyword>
<keyword evidence="7" id="KW-1278">Translocase</keyword>
<dbReference type="EMBL" id="JAZBJZ010000080">
    <property type="protein sequence ID" value="MEE3718486.1"/>
    <property type="molecule type" value="Genomic_DNA"/>
</dbReference>
<accession>A0AAW9Q6C6</accession>
<evidence type="ECO:0000256" key="5">
    <source>
        <dbReference type="ARBA" id="ARBA00022741"/>
    </source>
</evidence>
<dbReference type="InterPro" id="IPR003439">
    <property type="entry name" value="ABC_transporter-like_ATP-bd"/>
</dbReference>
<dbReference type="RefSeq" id="WP_330484919.1">
    <property type="nucleotide sequence ID" value="NZ_JAZBJZ010000080.1"/>
</dbReference>
<protein>
    <recommendedName>
        <fullName evidence="9">ABC-type quaternary amine transporter</fullName>
        <ecNumber evidence="9">7.6.2.9</ecNumber>
    </recommendedName>
</protein>
<evidence type="ECO:0000256" key="10">
    <source>
        <dbReference type="SAM" id="MobiDB-lite"/>
    </source>
</evidence>
<dbReference type="AlphaFoldDB" id="A0AAW9Q6C6"/>
<dbReference type="InterPro" id="IPR027417">
    <property type="entry name" value="P-loop_NTPase"/>
</dbReference>
<evidence type="ECO:0000313" key="12">
    <source>
        <dbReference type="EMBL" id="MEE3718486.1"/>
    </source>
</evidence>
<evidence type="ECO:0000256" key="6">
    <source>
        <dbReference type="ARBA" id="ARBA00022840"/>
    </source>
</evidence>
<dbReference type="Proteomes" id="UP001333818">
    <property type="component" value="Unassembled WGS sequence"/>
</dbReference>
<keyword evidence="6 12" id="KW-0067">ATP-binding</keyword>
<gene>
    <name evidence="12" type="ORF">V2H45_17230</name>
</gene>
<evidence type="ECO:0000256" key="4">
    <source>
        <dbReference type="ARBA" id="ARBA00022519"/>
    </source>
</evidence>
<dbReference type="InterPro" id="IPR008995">
    <property type="entry name" value="Mo/tungstate-bd_C_term_dom"/>
</dbReference>
<dbReference type="GO" id="GO:0043190">
    <property type="term" value="C:ATP-binding cassette (ABC) transporter complex"/>
    <property type="evidence" value="ECO:0007669"/>
    <property type="project" value="InterPro"/>
</dbReference>
<dbReference type="EC" id="7.6.2.9" evidence="9"/>
<feature type="region of interest" description="Disordered" evidence="10">
    <location>
        <begin position="1"/>
        <end position="33"/>
    </location>
</feature>
<comment type="subcellular location">
    <subcellularLocation>
        <location evidence="1">Cell inner membrane</location>
        <topology evidence="1">Peripheral membrane protein</topology>
    </subcellularLocation>
</comment>
<dbReference type="InterPro" id="IPR012340">
    <property type="entry name" value="NA-bd_OB-fold"/>
</dbReference>
<dbReference type="InterPro" id="IPR003593">
    <property type="entry name" value="AAA+_ATPase"/>
</dbReference>
<evidence type="ECO:0000256" key="8">
    <source>
        <dbReference type="ARBA" id="ARBA00023136"/>
    </source>
</evidence>
<dbReference type="InterPro" id="IPR017871">
    <property type="entry name" value="ABC_transporter-like_CS"/>
</dbReference>
<dbReference type="InterPro" id="IPR013611">
    <property type="entry name" value="Transp-assoc_OB_typ2"/>
</dbReference>
<dbReference type="PROSITE" id="PS50893">
    <property type="entry name" value="ABC_TRANSPORTER_2"/>
    <property type="match status" value="1"/>
</dbReference>
<evidence type="ECO:0000259" key="11">
    <source>
        <dbReference type="PROSITE" id="PS50893"/>
    </source>
</evidence>
<keyword evidence="4" id="KW-0997">Cell inner membrane</keyword>
<dbReference type="GO" id="GO:0015418">
    <property type="term" value="F:ABC-type quaternary ammonium compound transporting activity"/>
    <property type="evidence" value="ECO:0007669"/>
    <property type="project" value="UniProtKB-EC"/>
</dbReference>
<dbReference type="Pfam" id="PF00005">
    <property type="entry name" value="ABC_tran"/>
    <property type="match status" value="1"/>
</dbReference>
<dbReference type="GO" id="GO:0005524">
    <property type="term" value="F:ATP binding"/>
    <property type="evidence" value="ECO:0007669"/>
    <property type="project" value="UniProtKB-KW"/>
</dbReference>
<dbReference type="InterPro" id="IPR017666">
    <property type="entry name" value="AminoethylPonate_ABC_PhnT2"/>
</dbReference>
<evidence type="ECO:0000256" key="1">
    <source>
        <dbReference type="ARBA" id="ARBA00004417"/>
    </source>
</evidence>
<evidence type="ECO:0000256" key="2">
    <source>
        <dbReference type="ARBA" id="ARBA00022448"/>
    </source>
</evidence>
<dbReference type="PROSITE" id="PS00211">
    <property type="entry name" value="ABC_TRANSPORTER_1"/>
    <property type="match status" value="1"/>
</dbReference>
<evidence type="ECO:0000256" key="7">
    <source>
        <dbReference type="ARBA" id="ARBA00022967"/>
    </source>
</evidence>
<evidence type="ECO:0000313" key="13">
    <source>
        <dbReference type="Proteomes" id="UP001333818"/>
    </source>
</evidence>
<keyword evidence="3" id="KW-1003">Cell membrane</keyword>
<organism evidence="12 13">
    <name type="scientific">Tumidithrix elongata BACA0141</name>
    <dbReference type="NCBI Taxonomy" id="2716417"/>
    <lineage>
        <taxon>Bacteria</taxon>
        <taxon>Bacillati</taxon>
        <taxon>Cyanobacteriota</taxon>
        <taxon>Cyanophyceae</taxon>
        <taxon>Pseudanabaenales</taxon>
        <taxon>Pseudanabaenaceae</taxon>
        <taxon>Tumidithrix</taxon>
        <taxon>Tumidithrix elongata</taxon>
    </lineage>
</organism>
<proteinExistence type="predicted"/>
<dbReference type="InterPro" id="IPR050093">
    <property type="entry name" value="ABC_SmlMolc_Importer"/>
</dbReference>
<dbReference type="PANTHER" id="PTHR42781:SF5">
    <property type="entry name" value="PUTRESCINE TRANSPORT ATP-BINDING PROTEIN POTG"/>
    <property type="match status" value="1"/>
</dbReference>
<dbReference type="PANTHER" id="PTHR42781">
    <property type="entry name" value="SPERMIDINE/PUTRESCINE IMPORT ATP-BINDING PROTEIN POTA"/>
    <property type="match status" value="1"/>
</dbReference>
<dbReference type="FunFam" id="3.40.50.300:FF:000425">
    <property type="entry name" value="Probable ABC transporter, ATP-binding subunit"/>
    <property type="match status" value="1"/>
</dbReference>
<dbReference type="Gene3D" id="3.40.50.300">
    <property type="entry name" value="P-loop containing nucleotide triphosphate hydrolases"/>
    <property type="match status" value="1"/>
</dbReference>
<sequence length="396" mass="43164">MANSPERIDAIAQSKESLKKQERTAPLAASTHPQDLGQPYLQVQNIRKSFGQFVALHDVSLNVYAGEFVCLLGPSGCGKTTLLRIIAGLEQQTSGRVIQGGKNVSHLPPSRRDFGIVFQSYALFPNLTAAQNIAYGLQNTPMPKPQIDRRVQELLETVGLEGFGQKYPAQMSGGQQQRIALARALALSPSLLLLDEPLSALDAKVRNRLRVEITQLQKRLGVTTVMVTHDQEEALTMADRVVVMDRGAIAQVGTPRVVYQNPSNPFVANFIGSTNLLTGEVVSETQVRCGNILLDANIGEFAVNSPIAIAIRPEAIQLCDRSEEDEAASNVLSAEIEGIEFLGSVYHLTLRPDGNSKSVVTIEVSIYQAQQIDLNLGTSLRIQLPAQHIQIFPNRV</sequence>
<dbReference type="GO" id="GO:0016887">
    <property type="term" value="F:ATP hydrolysis activity"/>
    <property type="evidence" value="ECO:0007669"/>
    <property type="project" value="InterPro"/>
</dbReference>
<keyword evidence="8" id="KW-0472">Membrane</keyword>
<evidence type="ECO:0000256" key="9">
    <source>
        <dbReference type="ARBA" id="ARBA00066388"/>
    </source>
</evidence>
<keyword evidence="2" id="KW-0813">Transport</keyword>
<dbReference type="SMART" id="SM00382">
    <property type="entry name" value="AAA"/>
    <property type="match status" value="1"/>
</dbReference>
<dbReference type="SUPFAM" id="SSF52540">
    <property type="entry name" value="P-loop containing nucleoside triphosphate hydrolases"/>
    <property type="match status" value="1"/>
</dbReference>
<dbReference type="NCBIfam" id="TIGR03265">
    <property type="entry name" value="PhnT2"/>
    <property type="match status" value="1"/>
</dbReference>
<comment type="caution">
    <text evidence="12">The sequence shown here is derived from an EMBL/GenBank/DDBJ whole genome shotgun (WGS) entry which is preliminary data.</text>
</comment>
<dbReference type="SUPFAM" id="SSF50331">
    <property type="entry name" value="MOP-like"/>
    <property type="match status" value="1"/>
</dbReference>